<sequence>MDAAFVTEATDFMKKELKKQNPDMKKVEDSMLRTTAARRKSIELDGMSLTDVVGLYPALTLEKEKRRQYHLAADWTLQDVQKSGEQSTLRHL</sequence>
<dbReference type="AlphaFoldDB" id="A0A9D4SR99"/>
<gene>
    <name evidence="1" type="ORF">HPB52_020166</name>
</gene>
<dbReference type="Proteomes" id="UP000821837">
    <property type="component" value="Chromosome 8"/>
</dbReference>
<keyword evidence="2" id="KW-1185">Reference proteome</keyword>
<protein>
    <submittedName>
        <fullName evidence="1">Uncharacterized protein</fullName>
    </submittedName>
</protein>
<organism evidence="1 2">
    <name type="scientific">Rhipicephalus sanguineus</name>
    <name type="common">Brown dog tick</name>
    <name type="synonym">Ixodes sanguineus</name>
    <dbReference type="NCBI Taxonomy" id="34632"/>
    <lineage>
        <taxon>Eukaryota</taxon>
        <taxon>Metazoa</taxon>
        <taxon>Ecdysozoa</taxon>
        <taxon>Arthropoda</taxon>
        <taxon>Chelicerata</taxon>
        <taxon>Arachnida</taxon>
        <taxon>Acari</taxon>
        <taxon>Parasitiformes</taxon>
        <taxon>Ixodida</taxon>
        <taxon>Ixodoidea</taxon>
        <taxon>Ixodidae</taxon>
        <taxon>Rhipicephalinae</taxon>
        <taxon>Rhipicephalus</taxon>
        <taxon>Rhipicephalus</taxon>
    </lineage>
</organism>
<reference evidence="1" key="1">
    <citation type="journal article" date="2020" name="Cell">
        <title>Large-Scale Comparative Analyses of Tick Genomes Elucidate Their Genetic Diversity and Vector Capacities.</title>
        <authorList>
            <consortium name="Tick Genome and Microbiome Consortium (TIGMIC)"/>
            <person name="Jia N."/>
            <person name="Wang J."/>
            <person name="Shi W."/>
            <person name="Du L."/>
            <person name="Sun Y."/>
            <person name="Zhan W."/>
            <person name="Jiang J.F."/>
            <person name="Wang Q."/>
            <person name="Zhang B."/>
            <person name="Ji P."/>
            <person name="Bell-Sakyi L."/>
            <person name="Cui X.M."/>
            <person name="Yuan T.T."/>
            <person name="Jiang B.G."/>
            <person name="Yang W.F."/>
            <person name="Lam T.T."/>
            <person name="Chang Q.C."/>
            <person name="Ding S.J."/>
            <person name="Wang X.J."/>
            <person name="Zhu J.G."/>
            <person name="Ruan X.D."/>
            <person name="Zhao L."/>
            <person name="Wei J.T."/>
            <person name="Ye R.Z."/>
            <person name="Que T.C."/>
            <person name="Du C.H."/>
            <person name="Zhou Y.H."/>
            <person name="Cheng J.X."/>
            <person name="Dai P.F."/>
            <person name="Guo W.B."/>
            <person name="Han X.H."/>
            <person name="Huang E.J."/>
            <person name="Li L.F."/>
            <person name="Wei W."/>
            <person name="Gao Y.C."/>
            <person name="Liu J.Z."/>
            <person name="Shao H.Z."/>
            <person name="Wang X."/>
            <person name="Wang C.C."/>
            <person name="Yang T.C."/>
            <person name="Huo Q.B."/>
            <person name="Li W."/>
            <person name="Chen H.Y."/>
            <person name="Chen S.E."/>
            <person name="Zhou L.G."/>
            <person name="Ni X.B."/>
            <person name="Tian J.H."/>
            <person name="Sheng Y."/>
            <person name="Liu T."/>
            <person name="Pan Y.S."/>
            <person name="Xia L.Y."/>
            <person name="Li J."/>
            <person name="Zhao F."/>
            <person name="Cao W.C."/>
        </authorList>
    </citation>
    <scope>NUCLEOTIDE SEQUENCE</scope>
    <source>
        <strain evidence="1">Rsan-2018</strain>
    </source>
</reference>
<evidence type="ECO:0000313" key="2">
    <source>
        <dbReference type="Proteomes" id="UP000821837"/>
    </source>
</evidence>
<evidence type="ECO:0000313" key="1">
    <source>
        <dbReference type="EMBL" id="KAH7939997.1"/>
    </source>
</evidence>
<dbReference type="VEuPathDB" id="VectorBase:RSAN_026142"/>
<accession>A0A9D4SR99</accession>
<proteinExistence type="predicted"/>
<comment type="caution">
    <text evidence="1">The sequence shown here is derived from an EMBL/GenBank/DDBJ whole genome shotgun (WGS) entry which is preliminary data.</text>
</comment>
<dbReference type="EMBL" id="JABSTV010001254">
    <property type="protein sequence ID" value="KAH7939997.1"/>
    <property type="molecule type" value="Genomic_DNA"/>
</dbReference>
<name>A0A9D4SR99_RHISA</name>
<reference evidence="1" key="2">
    <citation type="submission" date="2021-09" db="EMBL/GenBank/DDBJ databases">
        <authorList>
            <person name="Jia N."/>
            <person name="Wang J."/>
            <person name="Shi W."/>
            <person name="Du L."/>
            <person name="Sun Y."/>
            <person name="Zhan W."/>
            <person name="Jiang J."/>
            <person name="Wang Q."/>
            <person name="Zhang B."/>
            <person name="Ji P."/>
            <person name="Sakyi L.B."/>
            <person name="Cui X."/>
            <person name="Yuan T."/>
            <person name="Jiang B."/>
            <person name="Yang W."/>
            <person name="Lam T.T.-Y."/>
            <person name="Chang Q."/>
            <person name="Ding S."/>
            <person name="Wang X."/>
            <person name="Zhu J."/>
            <person name="Ruan X."/>
            <person name="Zhao L."/>
            <person name="Wei J."/>
            <person name="Que T."/>
            <person name="Du C."/>
            <person name="Cheng J."/>
            <person name="Dai P."/>
            <person name="Han X."/>
            <person name="Huang E."/>
            <person name="Gao Y."/>
            <person name="Liu J."/>
            <person name="Shao H."/>
            <person name="Ye R."/>
            <person name="Li L."/>
            <person name="Wei W."/>
            <person name="Wang X."/>
            <person name="Wang C."/>
            <person name="Huo Q."/>
            <person name="Li W."/>
            <person name="Guo W."/>
            <person name="Chen H."/>
            <person name="Chen S."/>
            <person name="Zhou L."/>
            <person name="Zhou L."/>
            <person name="Ni X."/>
            <person name="Tian J."/>
            <person name="Zhou Y."/>
            <person name="Sheng Y."/>
            <person name="Liu T."/>
            <person name="Pan Y."/>
            <person name="Xia L."/>
            <person name="Li J."/>
            <person name="Zhao F."/>
            <person name="Cao W."/>
        </authorList>
    </citation>
    <scope>NUCLEOTIDE SEQUENCE</scope>
    <source>
        <strain evidence="1">Rsan-2018</strain>
        <tissue evidence="1">Larvae</tissue>
    </source>
</reference>